<gene>
    <name evidence="1" type="ORF">BGTH12_LOCUS1608</name>
</gene>
<dbReference type="Proteomes" id="UP000683417">
    <property type="component" value="Unassembled WGS sequence"/>
</dbReference>
<accession>A0A9W4D2T1</accession>
<comment type="caution">
    <text evidence="1">The sequence shown here is derived from an EMBL/GenBank/DDBJ whole genome shotgun (WGS) entry which is preliminary data.</text>
</comment>
<evidence type="ECO:0000313" key="1">
    <source>
        <dbReference type="EMBL" id="CAD6500250.1"/>
    </source>
</evidence>
<reference evidence="1" key="1">
    <citation type="submission" date="2020-10" db="EMBL/GenBank/DDBJ databases">
        <authorList>
            <person name="Muller C M."/>
        </authorList>
    </citation>
    <scope>NUCLEOTIDE SEQUENCE</scope>
    <source>
        <strain evidence="1">THUN-12</strain>
    </source>
</reference>
<proteinExistence type="predicted"/>
<name>A0A9W4D2T1_BLUGR</name>
<organism evidence="1 2">
    <name type="scientific">Blumeria graminis f. sp. triticale</name>
    <dbReference type="NCBI Taxonomy" id="1689686"/>
    <lineage>
        <taxon>Eukaryota</taxon>
        <taxon>Fungi</taxon>
        <taxon>Dikarya</taxon>
        <taxon>Ascomycota</taxon>
        <taxon>Pezizomycotina</taxon>
        <taxon>Leotiomycetes</taxon>
        <taxon>Erysiphales</taxon>
        <taxon>Erysiphaceae</taxon>
        <taxon>Blumeria</taxon>
    </lineage>
</organism>
<sequence length="45" mass="5471">MSPQTISQKNRLTRPTNLAFLDWHWEEVSQLQKIERMKLNQYLVV</sequence>
<dbReference type="AlphaFoldDB" id="A0A9W4D2T1"/>
<dbReference type="EMBL" id="CAJHIT010000003">
    <property type="protein sequence ID" value="CAD6500250.1"/>
    <property type="molecule type" value="Genomic_DNA"/>
</dbReference>
<evidence type="ECO:0000313" key="2">
    <source>
        <dbReference type="Proteomes" id="UP000683417"/>
    </source>
</evidence>
<protein>
    <submittedName>
        <fullName evidence="1">BgTH12-07431</fullName>
    </submittedName>
</protein>